<name>A0A4R6NZZ9_9GAMM</name>
<gene>
    <name evidence="8" type="ORF">DEU29_11615</name>
</gene>
<dbReference type="EMBL" id="SNXI01000016">
    <property type="protein sequence ID" value="TDP29918.1"/>
    <property type="molecule type" value="Genomic_DNA"/>
</dbReference>
<keyword evidence="3" id="KW-1003">Cell membrane</keyword>
<evidence type="ECO:0000256" key="6">
    <source>
        <dbReference type="ARBA" id="ARBA00023136"/>
    </source>
</evidence>
<evidence type="ECO:0000313" key="9">
    <source>
        <dbReference type="Proteomes" id="UP000295531"/>
    </source>
</evidence>
<organism evidence="8 9">
    <name type="scientific">Idiomarina aquatica</name>
    <dbReference type="NCBI Taxonomy" id="1327752"/>
    <lineage>
        <taxon>Bacteria</taxon>
        <taxon>Pseudomonadati</taxon>
        <taxon>Pseudomonadota</taxon>
        <taxon>Gammaproteobacteria</taxon>
        <taxon>Alteromonadales</taxon>
        <taxon>Idiomarinaceae</taxon>
        <taxon>Idiomarina</taxon>
    </lineage>
</organism>
<evidence type="ECO:0000256" key="2">
    <source>
        <dbReference type="ARBA" id="ARBA00005362"/>
    </source>
</evidence>
<evidence type="ECO:0000256" key="7">
    <source>
        <dbReference type="SAM" id="Phobius"/>
    </source>
</evidence>
<reference evidence="8 9" key="1">
    <citation type="submission" date="2019-03" db="EMBL/GenBank/DDBJ databases">
        <title>Freshwater and sediment microbial communities from various areas in North America, analyzing microbe dynamics in response to fracking.</title>
        <authorList>
            <person name="Lamendella R."/>
        </authorList>
    </citation>
    <scope>NUCLEOTIDE SEQUENCE [LARGE SCALE GENOMIC DNA]</scope>
    <source>
        <strain evidence="8 9">18_TX</strain>
    </source>
</reference>
<comment type="caution">
    <text evidence="8">The sequence shown here is derived from an EMBL/GenBank/DDBJ whole genome shotgun (WGS) entry which is preliminary data.</text>
</comment>
<comment type="subcellular location">
    <subcellularLocation>
        <location evidence="1">Cell membrane</location>
    </subcellularLocation>
</comment>
<dbReference type="InterPro" id="IPR019305">
    <property type="entry name" value="Uncharacterised_Smp"/>
</dbReference>
<dbReference type="Pfam" id="PF10144">
    <property type="entry name" value="SMP_2"/>
    <property type="match status" value="1"/>
</dbReference>
<keyword evidence="4 7" id="KW-0812">Transmembrane</keyword>
<comment type="similarity">
    <text evidence="2">Belongs to the Smp family.</text>
</comment>
<evidence type="ECO:0000313" key="8">
    <source>
        <dbReference type="EMBL" id="TDP29918.1"/>
    </source>
</evidence>
<protein>
    <submittedName>
        <fullName evidence="8">Putative membrane protein affecting hemolysin expression</fullName>
    </submittedName>
</protein>
<proteinExistence type="inferred from homology"/>
<evidence type="ECO:0000256" key="1">
    <source>
        <dbReference type="ARBA" id="ARBA00004236"/>
    </source>
</evidence>
<feature type="transmembrane region" description="Helical" evidence="7">
    <location>
        <begin position="177"/>
        <end position="195"/>
    </location>
</feature>
<dbReference type="RefSeq" id="WP_243734570.1">
    <property type="nucleotide sequence ID" value="NZ_SNXI01000016.1"/>
</dbReference>
<evidence type="ECO:0000256" key="3">
    <source>
        <dbReference type="ARBA" id="ARBA00022475"/>
    </source>
</evidence>
<evidence type="ECO:0000256" key="4">
    <source>
        <dbReference type="ARBA" id="ARBA00022692"/>
    </source>
</evidence>
<keyword evidence="5 7" id="KW-1133">Transmembrane helix</keyword>
<dbReference type="AlphaFoldDB" id="A0A4R6NZZ9"/>
<accession>A0A4R6NZZ9</accession>
<sequence length="213" mass="24038">MLKVMFNKGITALLNPATQTRAWVRLITKRLLRLAVAAALLLVIYNVWNIASLKSQQQLTQHTRHLAQLLLSQVEHQTLQLLRQQDEQALAETAQHLQQHAEVVAVVIRSPLGESIAASGSYDSVIDWPADAPATPWFMTRELRVDGETLGYLQVTFDQAKLLQGSTLAHDGLMQQGRVLLLLAMLAGVFIMLGFNRIRDRFWQRNINALQRK</sequence>
<evidence type="ECO:0000256" key="5">
    <source>
        <dbReference type="ARBA" id="ARBA00022989"/>
    </source>
</evidence>
<keyword evidence="6 7" id="KW-0472">Membrane</keyword>
<feature type="transmembrane region" description="Helical" evidence="7">
    <location>
        <begin position="31"/>
        <end position="48"/>
    </location>
</feature>
<keyword evidence="9" id="KW-1185">Reference proteome</keyword>
<dbReference type="GO" id="GO:0005886">
    <property type="term" value="C:plasma membrane"/>
    <property type="evidence" value="ECO:0007669"/>
    <property type="project" value="UniProtKB-SubCell"/>
</dbReference>
<dbReference type="Proteomes" id="UP000295531">
    <property type="component" value="Unassembled WGS sequence"/>
</dbReference>